<keyword evidence="3" id="KW-0813">Transport</keyword>
<evidence type="ECO:0000259" key="6">
    <source>
        <dbReference type="PROSITE" id="PS50983"/>
    </source>
</evidence>
<reference evidence="7" key="1">
    <citation type="journal article" date="2014" name="Int. J. Syst. Evol. Microbiol.">
        <title>Complete genome sequence of Corynebacterium casei LMG S-19264T (=DSM 44701T), isolated from a smear-ripened cheese.</title>
        <authorList>
            <consortium name="US DOE Joint Genome Institute (JGI-PGF)"/>
            <person name="Walter F."/>
            <person name="Albersmeier A."/>
            <person name="Kalinowski J."/>
            <person name="Ruckert C."/>
        </authorList>
    </citation>
    <scope>NUCLEOTIDE SEQUENCE</scope>
    <source>
        <strain evidence="7">CCM 7905</strain>
    </source>
</reference>
<accession>A0A917LFT8</accession>
<feature type="signal peptide" evidence="5">
    <location>
        <begin position="1"/>
        <end position="24"/>
    </location>
</feature>
<keyword evidence="8" id="KW-1185">Reference proteome</keyword>
<organism evidence="7 8">
    <name type="scientific">Rhodococcoides trifolii</name>
    <dbReference type="NCBI Taxonomy" id="908250"/>
    <lineage>
        <taxon>Bacteria</taxon>
        <taxon>Bacillati</taxon>
        <taxon>Actinomycetota</taxon>
        <taxon>Actinomycetes</taxon>
        <taxon>Mycobacteriales</taxon>
        <taxon>Nocardiaceae</taxon>
        <taxon>Rhodococcoides</taxon>
    </lineage>
</organism>
<dbReference type="PROSITE" id="PS50983">
    <property type="entry name" value="FE_B12_PBP"/>
    <property type="match status" value="1"/>
</dbReference>
<dbReference type="AlphaFoldDB" id="A0A917LFT8"/>
<evidence type="ECO:0000256" key="1">
    <source>
        <dbReference type="ARBA" id="ARBA00004196"/>
    </source>
</evidence>
<comment type="subcellular location">
    <subcellularLocation>
        <location evidence="1">Cell envelope</location>
    </subcellularLocation>
</comment>
<evidence type="ECO:0000256" key="2">
    <source>
        <dbReference type="ARBA" id="ARBA00008814"/>
    </source>
</evidence>
<dbReference type="GO" id="GO:1901678">
    <property type="term" value="P:iron coordination entity transport"/>
    <property type="evidence" value="ECO:0007669"/>
    <property type="project" value="UniProtKB-ARBA"/>
</dbReference>
<name>A0A917LFT8_9NOCA</name>
<keyword evidence="4 5" id="KW-0732">Signal</keyword>
<evidence type="ECO:0000256" key="5">
    <source>
        <dbReference type="SAM" id="SignalP"/>
    </source>
</evidence>
<comment type="caution">
    <text evidence="7">The sequence shown here is derived from an EMBL/GenBank/DDBJ whole genome shotgun (WGS) entry which is preliminary data.</text>
</comment>
<sequence length="324" mass="34792">MTRFRLLAASVGLVLVAACGTTDDAPTTTESSGAFPVTIDHKYGSTTVDAQPQRVVTVGWNDQDFALSLGVVPVATRQWFDEYPDYPWVREARGDAPIPTFSADIDFEAISAQNPDLILAVYESIDQATYDGLSKIAPTVIQTADYENEQTPWDVQTLTTGKALGKTEEAEALVTQVQGKIDEAKAAHPEFAGKVLVEDFGPENGQHYLLPAGDPRRALFDALGFGAQEESEEVSEERADLLDRDVLFVNGATKEQMVQSPVFSALNVVSQDRTLYTSFDGNLGGALAYSGPDALLYALDILVPQLANAADDNPATPVTDLSAA</sequence>
<dbReference type="PROSITE" id="PS51257">
    <property type="entry name" value="PROKAR_LIPOPROTEIN"/>
    <property type="match status" value="1"/>
</dbReference>
<dbReference type="Gene3D" id="3.40.50.1980">
    <property type="entry name" value="Nitrogenase molybdenum iron protein domain"/>
    <property type="match status" value="2"/>
</dbReference>
<dbReference type="InterPro" id="IPR051313">
    <property type="entry name" value="Bact_iron-sidero_bind"/>
</dbReference>
<evidence type="ECO:0000313" key="7">
    <source>
        <dbReference type="EMBL" id="GGG19184.1"/>
    </source>
</evidence>
<dbReference type="SUPFAM" id="SSF53807">
    <property type="entry name" value="Helical backbone' metal receptor"/>
    <property type="match status" value="1"/>
</dbReference>
<feature type="domain" description="Fe/B12 periplasmic-binding" evidence="6">
    <location>
        <begin position="54"/>
        <end position="310"/>
    </location>
</feature>
<dbReference type="PANTHER" id="PTHR30532:SF24">
    <property type="entry name" value="FERRIC ENTEROBACTIN-BINDING PERIPLASMIC PROTEIN FEPB"/>
    <property type="match status" value="1"/>
</dbReference>
<comment type="similarity">
    <text evidence="2">Belongs to the bacterial solute-binding protein 8 family.</text>
</comment>
<dbReference type="Proteomes" id="UP000654257">
    <property type="component" value="Unassembled WGS sequence"/>
</dbReference>
<protein>
    <submittedName>
        <fullName evidence="7">ABC transporter substrate-binding protein</fullName>
    </submittedName>
</protein>
<evidence type="ECO:0000313" key="8">
    <source>
        <dbReference type="Proteomes" id="UP000654257"/>
    </source>
</evidence>
<feature type="chain" id="PRO_5037703278" evidence="5">
    <location>
        <begin position="25"/>
        <end position="324"/>
    </location>
</feature>
<dbReference type="InterPro" id="IPR002491">
    <property type="entry name" value="ABC_transptr_periplasmic_BD"/>
</dbReference>
<reference evidence="7" key="2">
    <citation type="submission" date="2020-09" db="EMBL/GenBank/DDBJ databases">
        <authorList>
            <person name="Sun Q."/>
            <person name="Sedlacek I."/>
        </authorList>
    </citation>
    <scope>NUCLEOTIDE SEQUENCE</scope>
    <source>
        <strain evidence="7">CCM 7905</strain>
    </source>
</reference>
<evidence type="ECO:0000256" key="4">
    <source>
        <dbReference type="ARBA" id="ARBA00022729"/>
    </source>
</evidence>
<proteinExistence type="inferred from homology"/>
<dbReference type="Pfam" id="PF01497">
    <property type="entry name" value="Peripla_BP_2"/>
    <property type="match status" value="1"/>
</dbReference>
<gene>
    <name evidence="7" type="ORF">GCM10007304_36390</name>
</gene>
<dbReference type="PANTHER" id="PTHR30532">
    <property type="entry name" value="IRON III DICITRATE-BINDING PERIPLASMIC PROTEIN"/>
    <property type="match status" value="1"/>
</dbReference>
<evidence type="ECO:0000256" key="3">
    <source>
        <dbReference type="ARBA" id="ARBA00022448"/>
    </source>
</evidence>
<dbReference type="EMBL" id="BMCU01000004">
    <property type="protein sequence ID" value="GGG19184.1"/>
    <property type="molecule type" value="Genomic_DNA"/>
</dbReference>
<dbReference type="GO" id="GO:0030288">
    <property type="term" value="C:outer membrane-bounded periplasmic space"/>
    <property type="evidence" value="ECO:0007669"/>
    <property type="project" value="TreeGrafter"/>
</dbReference>